<dbReference type="EMBL" id="CAMXCT020003591">
    <property type="protein sequence ID" value="CAL1158643.1"/>
    <property type="molecule type" value="Genomic_DNA"/>
</dbReference>
<organism evidence="1">
    <name type="scientific">Cladocopium goreaui</name>
    <dbReference type="NCBI Taxonomy" id="2562237"/>
    <lineage>
        <taxon>Eukaryota</taxon>
        <taxon>Sar</taxon>
        <taxon>Alveolata</taxon>
        <taxon>Dinophyceae</taxon>
        <taxon>Suessiales</taxon>
        <taxon>Symbiodiniaceae</taxon>
        <taxon>Cladocopium</taxon>
    </lineage>
</organism>
<dbReference type="OrthoDB" id="1043111at2759"/>
<dbReference type="Proteomes" id="UP001152797">
    <property type="component" value="Unassembled WGS sequence"/>
</dbReference>
<name>A0A9P1DA06_9DINO</name>
<proteinExistence type="predicted"/>
<evidence type="ECO:0000313" key="1">
    <source>
        <dbReference type="EMBL" id="CAI4005268.1"/>
    </source>
</evidence>
<dbReference type="EMBL" id="CAMXCT030003591">
    <property type="protein sequence ID" value="CAL4792580.1"/>
    <property type="molecule type" value="Genomic_DNA"/>
</dbReference>
<reference evidence="1" key="1">
    <citation type="submission" date="2022-10" db="EMBL/GenBank/DDBJ databases">
        <authorList>
            <person name="Chen Y."/>
            <person name="Dougan E. K."/>
            <person name="Chan C."/>
            <person name="Rhodes N."/>
            <person name="Thang M."/>
        </authorList>
    </citation>
    <scope>NUCLEOTIDE SEQUENCE</scope>
</reference>
<gene>
    <name evidence="1" type="ORF">C1SCF055_LOCUS31006</name>
</gene>
<dbReference type="AlphaFoldDB" id="A0A9P1DA06"/>
<dbReference type="EMBL" id="CAMXCT010003591">
    <property type="protein sequence ID" value="CAI4005268.1"/>
    <property type="molecule type" value="Genomic_DNA"/>
</dbReference>
<reference evidence="2 3" key="2">
    <citation type="submission" date="2024-05" db="EMBL/GenBank/DDBJ databases">
        <authorList>
            <person name="Chen Y."/>
            <person name="Shah S."/>
            <person name="Dougan E. K."/>
            <person name="Thang M."/>
            <person name="Chan C."/>
        </authorList>
    </citation>
    <scope>NUCLEOTIDE SEQUENCE [LARGE SCALE GENOMIC DNA]</scope>
</reference>
<protein>
    <submittedName>
        <fullName evidence="1">Uncharacterized protein</fullName>
    </submittedName>
</protein>
<comment type="caution">
    <text evidence="1">The sequence shown here is derived from an EMBL/GenBank/DDBJ whole genome shotgun (WGS) entry which is preliminary data.</text>
</comment>
<evidence type="ECO:0000313" key="3">
    <source>
        <dbReference type="Proteomes" id="UP001152797"/>
    </source>
</evidence>
<sequence>MRIFAKTLTGKTITLNVEPTTKVGPVPSIPLFTLCGGKGITVAKIQGEAASVLVKAAAEEMSRFWQSPDGLAVREYLEKKVIKTGEISCYQKADSVHIDSNASLDELLIEASRFFILKALNGDTAAPRLAAEPPTKRVRTKAASCGALLSPSWYVDQVWHASFACAW</sequence>
<dbReference type="Gene3D" id="3.10.20.90">
    <property type="entry name" value="Phosphatidylinositol 3-kinase Catalytic Subunit, Chain A, domain 1"/>
    <property type="match status" value="1"/>
</dbReference>
<accession>A0A9P1DA06</accession>
<keyword evidence="3" id="KW-1185">Reference proteome</keyword>
<evidence type="ECO:0000313" key="2">
    <source>
        <dbReference type="EMBL" id="CAL4792580.1"/>
    </source>
</evidence>